<feature type="transmembrane region" description="Helical" evidence="7">
    <location>
        <begin position="6"/>
        <end position="29"/>
    </location>
</feature>
<sequence>MNYTFASATILLILITDPIGNIPIFANALKHVAPERRHKVILREILIAFTLLLTFMFVGESFLRVMNLSELSLQIGGGVILFLIALRMVFPPPSTAESEIKTEPLIVPLAIPAVAGPSALATVLLLVSQQPDRRMEWIGALCVTMLVSAVVLVSAERIQRIIGDRLVVAAERLMGLVLVSVAIEMMLRGIKTFVQQVAAAS</sequence>
<comment type="caution">
    <text evidence="8">The sequence shown here is derived from an EMBL/GenBank/DDBJ whole genome shotgun (WGS) entry which is preliminary data.</text>
</comment>
<dbReference type="InterPro" id="IPR002771">
    <property type="entry name" value="Multi_antbiot-R_MarC"/>
</dbReference>
<keyword evidence="4 7" id="KW-0812">Transmembrane</keyword>
<accession>A0ABU3KL76</accession>
<evidence type="ECO:0000313" key="9">
    <source>
        <dbReference type="Proteomes" id="UP001321700"/>
    </source>
</evidence>
<dbReference type="RefSeq" id="WP_313876195.1">
    <property type="nucleotide sequence ID" value="NZ_JAVBIK010000001.1"/>
</dbReference>
<comment type="similarity">
    <text evidence="2 7">Belongs to the UPF0056 (MarC) family.</text>
</comment>
<evidence type="ECO:0000256" key="3">
    <source>
        <dbReference type="ARBA" id="ARBA00022475"/>
    </source>
</evidence>
<dbReference type="Proteomes" id="UP001321700">
    <property type="component" value="Unassembled WGS sequence"/>
</dbReference>
<feature type="transmembrane region" description="Helical" evidence="7">
    <location>
        <begin position="71"/>
        <end position="90"/>
    </location>
</feature>
<dbReference type="PANTHER" id="PTHR33508">
    <property type="entry name" value="UPF0056 MEMBRANE PROTEIN YHCE"/>
    <property type="match status" value="1"/>
</dbReference>
<evidence type="ECO:0000256" key="6">
    <source>
        <dbReference type="ARBA" id="ARBA00023136"/>
    </source>
</evidence>
<dbReference type="Pfam" id="PF01914">
    <property type="entry name" value="MarC"/>
    <property type="match status" value="1"/>
</dbReference>
<gene>
    <name evidence="8" type="ORF">RAE19_07480</name>
</gene>
<evidence type="ECO:0000256" key="1">
    <source>
        <dbReference type="ARBA" id="ARBA00004651"/>
    </source>
</evidence>
<organism evidence="8 9">
    <name type="scientific">Rhodoferax potami</name>
    <dbReference type="NCBI Taxonomy" id="3068338"/>
    <lineage>
        <taxon>Bacteria</taxon>
        <taxon>Pseudomonadati</taxon>
        <taxon>Pseudomonadota</taxon>
        <taxon>Betaproteobacteria</taxon>
        <taxon>Burkholderiales</taxon>
        <taxon>Comamonadaceae</taxon>
        <taxon>Rhodoferax</taxon>
    </lineage>
</organism>
<protein>
    <recommendedName>
        <fullName evidence="7">UPF0056 membrane protein</fullName>
    </recommendedName>
</protein>
<feature type="transmembrane region" description="Helical" evidence="7">
    <location>
        <begin position="102"/>
        <end position="125"/>
    </location>
</feature>
<feature type="transmembrane region" description="Helical" evidence="7">
    <location>
        <begin position="41"/>
        <end position="59"/>
    </location>
</feature>
<feature type="transmembrane region" description="Helical" evidence="7">
    <location>
        <begin position="167"/>
        <end position="187"/>
    </location>
</feature>
<keyword evidence="3" id="KW-1003">Cell membrane</keyword>
<dbReference type="PANTHER" id="PTHR33508:SF10">
    <property type="entry name" value="UPF0056 INNER MEMBRANE PROTEIN YHGN"/>
    <property type="match status" value="1"/>
</dbReference>
<evidence type="ECO:0000313" key="8">
    <source>
        <dbReference type="EMBL" id="MDT7518545.1"/>
    </source>
</evidence>
<keyword evidence="9" id="KW-1185">Reference proteome</keyword>
<evidence type="ECO:0000256" key="5">
    <source>
        <dbReference type="ARBA" id="ARBA00022989"/>
    </source>
</evidence>
<keyword evidence="5 7" id="KW-1133">Transmembrane helix</keyword>
<evidence type="ECO:0000256" key="4">
    <source>
        <dbReference type="ARBA" id="ARBA00022692"/>
    </source>
</evidence>
<keyword evidence="6 7" id="KW-0472">Membrane</keyword>
<evidence type="ECO:0000256" key="2">
    <source>
        <dbReference type="ARBA" id="ARBA00009784"/>
    </source>
</evidence>
<feature type="transmembrane region" description="Helical" evidence="7">
    <location>
        <begin position="137"/>
        <end position="155"/>
    </location>
</feature>
<evidence type="ECO:0000256" key="7">
    <source>
        <dbReference type="RuleBase" id="RU362048"/>
    </source>
</evidence>
<reference evidence="8 9" key="1">
    <citation type="submission" date="2023-08" db="EMBL/GenBank/DDBJ databases">
        <title>Rhodoferax potami sp. nov. and Rhodoferax mekongensis sp. nov., isolated from the Mekong River in Thailand.</title>
        <authorList>
            <person name="Kitikhun S."/>
            <person name="Charoenyingcharoen P."/>
            <person name="Siriarchawattana P."/>
            <person name="Likhitrattanapisal S."/>
            <person name="Nilsakha T."/>
            <person name="Chanpet A."/>
            <person name="Rattanawaree P."/>
            <person name="Ingsriswang S."/>
        </authorList>
    </citation>
    <scope>NUCLEOTIDE SEQUENCE [LARGE SCALE GENOMIC DNA]</scope>
    <source>
        <strain evidence="8 9">TBRC 17660</strain>
    </source>
</reference>
<name>A0ABU3KL76_9BURK</name>
<proteinExistence type="inferred from homology"/>
<comment type="subcellular location">
    <subcellularLocation>
        <location evidence="1 7">Cell membrane</location>
        <topology evidence="1 7">Multi-pass membrane protein</topology>
    </subcellularLocation>
</comment>
<dbReference type="EMBL" id="JAVBIK010000001">
    <property type="protein sequence ID" value="MDT7518545.1"/>
    <property type="molecule type" value="Genomic_DNA"/>
</dbReference>